<organism evidence="3 4">
    <name type="scientific">Candidatus Jettenia ecosi</name>
    <dbReference type="NCBI Taxonomy" id="2494326"/>
    <lineage>
        <taxon>Bacteria</taxon>
        <taxon>Pseudomonadati</taxon>
        <taxon>Planctomycetota</taxon>
        <taxon>Candidatus Brocadiia</taxon>
        <taxon>Candidatus Brocadiales</taxon>
        <taxon>Candidatus Brocadiaceae</taxon>
        <taxon>Candidatus Jettenia</taxon>
    </lineage>
</organism>
<evidence type="ECO:0000256" key="1">
    <source>
        <dbReference type="SAM" id="SignalP"/>
    </source>
</evidence>
<dbReference type="Proteomes" id="UP000319783">
    <property type="component" value="Unassembled WGS sequence"/>
</dbReference>
<dbReference type="EMBL" id="SULG01000079">
    <property type="protein sequence ID" value="TLD40805.1"/>
    <property type="molecule type" value="Genomic_DNA"/>
</dbReference>
<feature type="domain" description="DUF3344" evidence="2">
    <location>
        <begin position="72"/>
        <end position="259"/>
    </location>
</feature>
<dbReference type="AlphaFoldDB" id="A0A533Q862"/>
<feature type="chain" id="PRO_5022232669" description="DUF3344 domain-containing protein" evidence="1">
    <location>
        <begin position="27"/>
        <end position="314"/>
    </location>
</feature>
<keyword evidence="1" id="KW-0732">Signal</keyword>
<reference evidence="3 4" key="1">
    <citation type="submission" date="2019-04" db="EMBL/GenBank/DDBJ databases">
        <title>Genome of a novel bacterium Candidatus Jettenia ecosi reconstructed from metagenome of an anammox bioreactor.</title>
        <authorList>
            <person name="Mardanov A.V."/>
            <person name="Beletsky A.V."/>
            <person name="Ravin N.V."/>
            <person name="Botchkova E.A."/>
            <person name="Litti Y.V."/>
            <person name="Nozhevnikova A.N."/>
        </authorList>
    </citation>
    <scope>NUCLEOTIDE SEQUENCE [LARGE SCALE GENOMIC DNA]</scope>
    <source>
        <strain evidence="3">J2</strain>
    </source>
</reference>
<dbReference type="InterPro" id="IPR021779">
    <property type="entry name" value="DUF3344"/>
</dbReference>
<proteinExistence type="predicted"/>
<sequence>MKKKLILSAFAFVGLILVSQSKVIFAANGVTDTKTTVEKTVDPFHVISNASHVANGIALRNKTSGWISLRGIPEGSTVVKAFLYWNFSDTNATGLGSVVVFDGNRVNGIKRADSADPCWGLTGNHTYRANVTPFIPTNNPNQDYEVVINFNGTISTTGQNPWDPTESQTKRLEGATLIVVYSNASTSGKQVRIYDALNGSEFSGSATFTLTHPALSGAGLFTMCGADGQRDFGYGIQANTSNEKTTFNGTQIAGTSVASGDWDGSTGLPLPQLWDVHTHAVTFSGTSSIVVYTAKDPNAANLDCLVPVVFVLEK</sequence>
<protein>
    <recommendedName>
        <fullName evidence="2">DUF3344 domain-containing protein</fullName>
    </recommendedName>
</protein>
<accession>A0A533Q862</accession>
<gene>
    <name evidence="3" type="ORF">JETT_2931</name>
</gene>
<evidence type="ECO:0000259" key="2">
    <source>
        <dbReference type="Pfam" id="PF11824"/>
    </source>
</evidence>
<evidence type="ECO:0000313" key="4">
    <source>
        <dbReference type="Proteomes" id="UP000319783"/>
    </source>
</evidence>
<feature type="signal peptide" evidence="1">
    <location>
        <begin position="1"/>
        <end position="26"/>
    </location>
</feature>
<name>A0A533Q862_9BACT</name>
<comment type="caution">
    <text evidence="3">The sequence shown here is derived from an EMBL/GenBank/DDBJ whole genome shotgun (WGS) entry which is preliminary data.</text>
</comment>
<evidence type="ECO:0000313" key="3">
    <source>
        <dbReference type="EMBL" id="TLD40805.1"/>
    </source>
</evidence>
<dbReference type="Pfam" id="PF11824">
    <property type="entry name" value="DUF3344"/>
    <property type="match status" value="1"/>
</dbReference>